<evidence type="ECO:0000313" key="2">
    <source>
        <dbReference type="EMBL" id="JAD48005.1"/>
    </source>
</evidence>
<evidence type="ECO:0000256" key="1">
    <source>
        <dbReference type="SAM" id="MobiDB-lite"/>
    </source>
</evidence>
<name>A0A0A9AGD2_ARUDO</name>
<reference evidence="2" key="2">
    <citation type="journal article" date="2015" name="Data Brief">
        <title>Shoot transcriptome of the giant reed, Arundo donax.</title>
        <authorList>
            <person name="Barrero R.A."/>
            <person name="Guerrero F.D."/>
            <person name="Moolhuijzen P."/>
            <person name="Goolsby J.A."/>
            <person name="Tidwell J."/>
            <person name="Bellgard S.E."/>
            <person name="Bellgard M.I."/>
        </authorList>
    </citation>
    <scope>NUCLEOTIDE SEQUENCE</scope>
    <source>
        <tissue evidence="2">Shoot tissue taken approximately 20 cm above the soil surface</tissue>
    </source>
</reference>
<reference evidence="2" key="1">
    <citation type="submission" date="2014-09" db="EMBL/GenBank/DDBJ databases">
        <authorList>
            <person name="Magalhaes I.L.F."/>
            <person name="Oliveira U."/>
            <person name="Santos F.R."/>
            <person name="Vidigal T.H.D.A."/>
            <person name="Brescovit A.D."/>
            <person name="Santos A.J."/>
        </authorList>
    </citation>
    <scope>NUCLEOTIDE SEQUENCE</scope>
    <source>
        <tissue evidence="2">Shoot tissue taken approximately 20 cm above the soil surface</tissue>
    </source>
</reference>
<sequence length="137" mass="15033">MAVQAQYLAHAFPHDSRATRYVSPSPSPHPCRARAACMSAPSFSLFHSLMRPALPSFPCSPYLSVSPWNHHVPASRFITCFVCVCASVSQASAGRRDGRVAVPWRARGRSPAGCGRGRQHAVQRSAQRAHLQQQQQQ</sequence>
<dbReference type="EMBL" id="GBRH01249890">
    <property type="protein sequence ID" value="JAD48005.1"/>
    <property type="molecule type" value="Transcribed_RNA"/>
</dbReference>
<proteinExistence type="predicted"/>
<accession>A0A0A9AGD2</accession>
<protein>
    <submittedName>
        <fullName evidence="2">Uncharacterized protein</fullName>
    </submittedName>
</protein>
<feature type="region of interest" description="Disordered" evidence="1">
    <location>
        <begin position="106"/>
        <end position="137"/>
    </location>
</feature>
<organism evidence="2">
    <name type="scientific">Arundo donax</name>
    <name type="common">Giant reed</name>
    <name type="synonym">Donax arundinaceus</name>
    <dbReference type="NCBI Taxonomy" id="35708"/>
    <lineage>
        <taxon>Eukaryota</taxon>
        <taxon>Viridiplantae</taxon>
        <taxon>Streptophyta</taxon>
        <taxon>Embryophyta</taxon>
        <taxon>Tracheophyta</taxon>
        <taxon>Spermatophyta</taxon>
        <taxon>Magnoliopsida</taxon>
        <taxon>Liliopsida</taxon>
        <taxon>Poales</taxon>
        <taxon>Poaceae</taxon>
        <taxon>PACMAD clade</taxon>
        <taxon>Arundinoideae</taxon>
        <taxon>Arundineae</taxon>
        <taxon>Arundo</taxon>
    </lineage>
</organism>
<dbReference type="AlphaFoldDB" id="A0A0A9AGD2"/>